<dbReference type="PROSITE" id="PS01039">
    <property type="entry name" value="SBP_BACTERIAL_3"/>
    <property type="match status" value="1"/>
</dbReference>
<feature type="signal peptide" evidence="5">
    <location>
        <begin position="1"/>
        <end position="20"/>
    </location>
</feature>
<dbReference type="AlphaFoldDB" id="F5YG25"/>
<name>F5YG25_LEAAZ</name>
<dbReference type="HOGENOM" id="CLU_019602_18_2_12"/>
<dbReference type="OrthoDB" id="9775197at2"/>
<comment type="similarity">
    <text evidence="2 4">Belongs to the bacterial solute-binding protein 3 family.</text>
</comment>
<keyword evidence="8" id="KW-1185">Reference proteome</keyword>
<dbReference type="CDD" id="cd00996">
    <property type="entry name" value="PBP2_AatB_like"/>
    <property type="match status" value="1"/>
</dbReference>
<dbReference type="RefSeq" id="WP_015710718.1">
    <property type="nucleotide sequence ID" value="NC_015577.1"/>
</dbReference>
<protein>
    <submittedName>
        <fullName evidence="7">Extracellular solute-binding protein, family 3</fullName>
    </submittedName>
</protein>
<feature type="chain" id="PRO_5003335965" evidence="5">
    <location>
        <begin position="21"/>
        <end position="272"/>
    </location>
</feature>
<dbReference type="InterPro" id="IPR018313">
    <property type="entry name" value="SBP_3_CS"/>
</dbReference>
<keyword evidence="3 5" id="KW-0732">Signal</keyword>
<dbReference type="GO" id="GO:0030313">
    <property type="term" value="C:cell envelope"/>
    <property type="evidence" value="ECO:0007669"/>
    <property type="project" value="UniProtKB-SubCell"/>
</dbReference>
<evidence type="ECO:0000259" key="6">
    <source>
        <dbReference type="SMART" id="SM00062"/>
    </source>
</evidence>
<dbReference type="Pfam" id="PF00497">
    <property type="entry name" value="SBP_bac_3"/>
    <property type="match status" value="1"/>
</dbReference>
<evidence type="ECO:0000256" key="3">
    <source>
        <dbReference type="ARBA" id="ARBA00022729"/>
    </source>
</evidence>
<evidence type="ECO:0000313" key="8">
    <source>
        <dbReference type="Proteomes" id="UP000009222"/>
    </source>
</evidence>
<dbReference type="FunCoup" id="F5YG25">
    <property type="interactions" value="95"/>
</dbReference>
<dbReference type="Proteomes" id="UP000009222">
    <property type="component" value="Chromosome"/>
</dbReference>
<dbReference type="InParanoid" id="F5YG25"/>
<dbReference type="SMART" id="SM00062">
    <property type="entry name" value="PBPb"/>
    <property type="match status" value="1"/>
</dbReference>
<dbReference type="KEGG" id="taz:TREAZ_1279"/>
<reference evidence="7 8" key="2">
    <citation type="journal article" date="2011" name="ISME J.">
        <title>RNA-seq reveals cooperative metabolic interactions between two termite-gut spirochete species in co-culture.</title>
        <authorList>
            <person name="Rosenthal A.Z."/>
            <person name="Matson E.G."/>
            <person name="Eldar A."/>
            <person name="Leadbetter J.R."/>
        </authorList>
    </citation>
    <scope>NUCLEOTIDE SEQUENCE [LARGE SCALE GENOMIC DNA]</scope>
    <source>
        <strain evidence="8">ATCC BAA-888 / DSM 13862 / ZAS-9</strain>
    </source>
</reference>
<dbReference type="Gene3D" id="3.40.190.10">
    <property type="entry name" value="Periplasmic binding protein-like II"/>
    <property type="match status" value="2"/>
</dbReference>
<dbReference type="InterPro" id="IPR001638">
    <property type="entry name" value="Solute-binding_3/MltF_N"/>
</dbReference>
<sequence>MKRIVLAVFCAAMAAGMLFAGGKKDGPAAGGDASLTNITSRGKFVLGLDDAFPPMGYRNEDNEIVGYDVDLAKEVAKRIGVELVLQPIDWDAKEQELNTGEIDCIWNGFTITEERKANILYTPPYLKNAQVVVVKGNSPVNSLKDLTGKTAGTQAGSSSVDAIDEAPEFKSSLKEVIEYKDFLTALMDLDVGGIDAVVIDLVVANDNINRSGKDFRILKETLGEEEFGIGFRKNDKALADKVWETLLAMAKDGTVAKIATKWLGADISIIGK</sequence>
<gene>
    <name evidence="7" type="ordered locus">TREAZ_1279</name>
</gene>
<dbReference type="EMBL" id="CP001841">
    <property type="protein sequence ID" value="AEF80323.1"/>
    <property type="molecule type" value="Genomic_DNA"/>
</dbReference>
<evidence type="ECO:0000256" key="2">
    <source>
        <dbReference type="ARBA" id="ARBA00010333"/>
    </source>
</evidence>
<evidence type="ECO:0000313" key="7">
    <source>
        <dbReference type="EMBL" id="AEF80323.1"/>
    </source>
</evidence>
<dbReference type="SUPFAM" id="SSF53850">
    <property type="entry name" value="Periplasmic binding protein-like II"/>
    <property type="match status" value="1"/>
</dbReference>
<accession>F5YG25</accession>
<proteinExistence type="inferred from homology"/>
<dbReference type="eggNOG" id="COG0834">
    <property type="taxonomic scope" value="Bacteria"/>
</dbReference>
<evidence type="ECO:0000256" key="4">
    <source>
        <dbReference type="RuleBase" id="RU003744"/>
    </source>
</evidence>
<evidence type="ECO:0000256" key="5">
    <source>
        <dbReference type="SAM" id="SignalP"/>
    </source>
</evidence>
<reference evidence="8" key="1">
    <citation type="submission" date="2009-12" db="EMBL/GenBank/DDBJ databases">
        <title>Complete sequence of Treponema azotonutricium strain ZAS-9.</title>
        <authorList>
            <person name="Tetu S.G."/>
            <person name="Matson E."/>
            <person name="Ren Q."/>
            <person name="Seshadri R."/>
            <person name="Elbourne L."/>
            <person name="Hassan K.A."/>
            <person name="Durkin A."/>
            <person name="Radune D."/>
            <person name="Mohamoud Y."/>
            <person name="Shay R."/>
            <person name="Jin S."/>
            <person name="Zhang X."/>
            <person name="Lucey K."/>
            <person name="Ballor N.R."/>
            <person name="Ottesen E."/>
            <person name="Rosenthal R."/>
            <person name="Allen A."/>
            <person name="Leadbetter J.R."/>
            <person name="Paulsen I.T."/>
        </authorList>
    </citation>
    <scope>NUCLEOTIDE SEQUENCE [LARGE SCALE GENOMIC DNA]</scope>
    <source>
        <strain evidence="8">ATCC BAA-888 / DSM 13862 / ZAS-9</strain>
    </source>
</reference>
<dbReference type="PANTHER" id="PTHR35936">
    <property type="entry name" value="MEMBRANE-BOUND LYTIC MUREIN TRANSGLYCOSYLASE F"/>
    <property type="match status" value="1"/>
</dbReference>
<dbReference type="STRING" id="545695.TREAZ_1279"/>
<feature type="domain" description="Solute-binding protein family 3/N-terminal" evidence="6">
    <location>
        <begin position="43"/>
        <end position="266"/>
    </location>
</feature>
<evidence type="ECO:0000256" key="1">
    <source>
        <dbReference type="ARBA" id="ARBA00004196"/>
    </source>
</evidence>
<comment type="subcellular location">
    <subcellularLocation>
        <location evidence="1">Cell envelope</location>
    </subcellularLocation>
</comment>
<dbReference type="PANTHER" id="PTHR35936:SF34">
    <property type="entry name" value="ABC TRANSPORTER EXTRACELLULAR-BINDING PROTEIN YCKB-RELATED"/>
    <property type="match status" value="1"/>
</dbReference>
<organism evidence="7 8">
    <name type="scientific">Leadbettera azotonutricia (strain ATCC BAA-888 / DSM 13862 / ZAS-9)</name>
    <name type="common">Treponema azotonutricium</name>
    <dbReference type="NCBI Taxonomy" id="545695"/>
    <lineage>
        <taxon>Bacteria</taxon>
        <taxon>Pseudomonadati</taxon>
        <taxon>Spirochaetota</taxon>
        <taxon>Spirochaetia</taxon>
        <taxon>Spirochaetales</taxon>
        <taxon>Breznakiellaceae</taxon>
        <taxon>Leadbettera</taxon>
    </lineage>
</organism>